<dbReference type="InterPro" id="IPR036259">
    <property type="entry name" value="MFS_trans_sf"/>
</dbReference>
<comment type="caution">
    <text evidence="11">The sequence shown here is derived from an EMBL/GenBank/DDBJ whole genome shotgun (WGS) entry which is preliminary data.</text>
</comment>
<dbReference type="SUPFAM" id="SSF103473">
    <property type="entry name" value="MFS general substrate transporter"/>
    <property type="match status" value="1"/>
</dbReference>
<feature type="transmembrane region" description="Helical" evidence="9">
    <location>
        <begin position="263"/>
        <end position="284"/>
    </location>
</feature>
<keyword evidence="12" id="KW-1185">Reference proteome</keyword>
<dbReference type="Proteomes" id="UP000602284">
    <property type="component" value="Unassembled WGS sequence"/>
</dbReference>
<evidence type="ECO:0000256" key="7">
    <source>
        <dbReference type="ARBA" id="ARBA00038075"/>
    </source>
</evidence>
<feature type="transmembrane region" description="Helical" evidence="9">
    <location>
        <begin position="12"/>
        <end position="39"/>
    </location>
</feature>
<name>A0ABS1JGN1_9BACL</name>
<gene>
    <name evidence="11" type="ORF">JJB07_19195</name>
</gene>
<reference evidence="11 12" key="1">
    <citation type="submission" date="2021-01" db="EMBL/GenBank/DDBJ databases">
        <title>Tumebacillus sp. strain ITR2 16S ribosomal RNA gene Genome sequencing and assembly.</title>
        <authorList>
            <person name="Kang M."/>
        </authorList>
    </citation>
    <scope>NUCLEOTIDE SEQUENCE [LARGE SCALE GENOMIC DNA]</scope>
    <source>
        <strain evidence="11 12">ITR2</strain>
    </source>
</reference>
<dbReference type="PANTHER" id="PTHR23513">
    <property type="entry name" value="INTEGRAL MEMBRANE EFFLUX PROTEIN-RELATED"/>
    <property type="match status" value="1"/>
</dbReference>
<keyword evidence="3" id="KW-1003">Cell membrane</keyword>
<evidence type="ECO:0000313" key="11">
    <source>
        <dbReference type="EMBL" id="MBL0388738.1"/>
    </source>
</evidence>
<feature type="transmembrane region" description="Helical" evidence="9">
    <location>
        <begin position="104"/>
        <end position="122"/>
    </location>
</feature>
<accession>A0ABS1JGN1</accession>
<dbReference type="EMBL" id="JAEQNB010000006">
    <property type="protein sequence ID" value="MBL0388738.1"/>
    <property type="molecule type" value="Genomic_DNA"/>
</dbReference>
<keyword evidence="2" id="KW-0813">Transport</keyword>
<evidence type="ECO:0000313" key="12">
    <source>
        <dbReference type="Proteomes" id="UP000602284"/>
    </source>
</evidence>
<dbReference type="RefSeq" id="WP_201637687.1">
    <property type="nucleotide sequence ID" value="NZ_JAEQNB010000006.1"/>
</dbReference>
<evidence type="ECO:0000256" key="5">
    <source>
        <dbReference type="ARBA" id="ARBA00022989"/>
    </source>
</evidence>
<evidence type="ECO:0000256" key="2">
    <source>
        <dbReference type="ARBA" id="ARBA00022448"/>
    </source>
</evidence>
<feature type="transmembrane region" description="Helical" evidence="9">
    <location>
        <begin position="380"/>
        <end position="404"/>
    </location>
</feature>
<evidence type="ECO:0000256" key="3">
    <source>
        <dbReference type="ARBA" id="ARBA00022475"/>
    </source>
</evidence>
<feature type="transmembrane region" description="Helical" evidence="9">
    <location>
        <begin position="225"/>
        <end position="251"/>
    </location>
</feature>
<keyword evidence="5 9" id="KW-1133">Transmembrane helix</keyword>
<feature type="transmembrane region" description="Helical" evidence="9">
    <location>
        <begin position="169"/>
        <end position="190"/>
    </location>
</feature>
<dbReference type="PANTHER" id="PTHR23513:SF9">
    <property type="entry name" value="ENTEROBACTIN EXPORTER ENTS"/>
    <property type="match status" value="1"/>
</dbReference>
<comment type="similarity">
    <text evidence="7">Belongs to the major facilitator superfamily. Drug:H(+) antiporter-3 (DHA3) (TC 2.A.1.21) family.</text>
</comment>
<dbReference type="InterPro" id="IPR020846">
    <property type="entry name" value="MFS_dom"/>
</dbReference>
<evidence type="ECO:0000259" key="10">
    <source>
        <dbReference type="PROSITE" id="PS50850"/>
    </source>
</evidence>
<evidence type="ECO:0000256" key="1">
    <source>
        <dbReference type="ARBA" id="ARBA00004651"/>
    </source>
</evidence>
<keyword evidence="6 9" id="KW-0472">Membrane</keyword>
<comment type="subcellular location">
    <subcellularLocation>
        <location evidence="1">Cell membrane</location>
        <topology evidence="1">Multi-pass membrane protein</topology>
    </subcellularLocation>
</comment>
<organism evidence="11 12">
    <name type="scientific">Tumebacillus amylolyticus</name>
    <dbReference type="NCBI Taxonomy" id="2801339"/>
    <lineage>
        <taxon>Bacteria</taxon>
        <taxon>Bacillati</taxon>
        <taxon>Bacillota</taxon>
        <taxon>Bacilli</taxon>
        <taxon>Bacillales</taxon>
        <taxon>Alicyclobacillaceae</taxon>
        <taxon>Tumebacillus</taxon>
    </lineage>
</organism>
<sequence length="416" mass="44104">MGLQVQIFKNRNFVWYWLSSVLAGLGDVVLSMALSWMVVELTGSGAMLGAMLAAIGVPRVVLTLFAGVLVDRMNPVKVLIGGEWVRVWTVGGLMLMSFGGRPPVWSLFAAAFLFGCLEAFFWPAASAVQQRMLQPEQYTQGSGLLMIAMKTTAVVGPVFSGMLMDVGDARTVVIGTFVAFLSSLVMLNLIRVPNAVTVGEHFVSKKQSFREDLLTGFRFIWRTPVILATSISAFLANFSSAGALVGLVFLAKAFGAGAGGYGWLLTGIGIGGTVGAVLFSVVTIKRPTPRMTQVTCFLEGLVFLLVAWSGNFMLTVCLIGLIGLTDSAVNVIAPSVNRILIPQALFGRVISTTILLMSSSVPVAQAISGGLIQSFGVHRVMAFGGGLEAVTAVVCFFIPAISLYRQSCNSSATSNC</sequence>
<dbReference type="PROSITE" id="PS50850">
    <property type="entry name" value="MFS"/>
    <property type="match status" value="1"/>
</dbReference>
<dbReference type="Pfam" id="PF07690">
    <property type="entry name" value="MFS_1"/>
    <property type="match status" value="1"/>
</dbReference>
<evidence type="ECO:0000256" key="6">
    <source>
        <dbReference type="ARBA" id="ARBA00023136"/>
    </source>
</evidence>
<evidence type="ECO:0000256" key="8">
    <source>
        <dbReference type="ARBA" id="ARBA00040914"/>
    </source>
</evidence>
<keyword evidence="4 9" id="KW-0812">Transmembrane</keyword>
<feature type="domain" description="Major facilitator superfamily (MFS) profile" evidence="10">
    <location>
        <begin position="225"/>
        <end position="416"/>
    </location>
</feature>
<dbReference type="Gene3D" id="1.20.1250.20">
    <property type="entry name" value="MFS general substrate transporter like domains"/>
    <property type="match status" value="1"/>
</dbReference>
<dbReference type="CDD" id="cd06173">
    <property type="entry name" value="MFS_MefA_like"/>
    <property type="match status" value="1"/>
</dbReference>
<dbReference type="InterPro" id="IPR011701">
    <property type="entry name" value="MFS"/>
</dbReference>
<feature type="transmembrane region" description="Helical" evidence="9">
    <location>
        <begin position="45"/>
        <end position="66"/>
    </location>
</feature>
<protein>
    <recommendedName>
        <fullName evidence="8">Multidrug efflux pump Tap</fullName>
    </recommendedName>
</protein>
<evidence type="ECO:0000256" key="9">
    <source>
        <dbReference type="SAM" id="Phobius"/>
    </source>
</evidence>
<feature type="transmembrane region" description="Helical" evidence="9">
    <location>
        <begin position="143"/>
        <end position="163"/>
    </location>
</feature>
<evidence type="ECO:0000256" key="4">
    <source>
        <dbReference type="ARBA" id="ARBA00022692"/>
    </source>
</evidence>
<feature type="transmembrane region" description="Helical" evidence="9">
    <location>
        <begin position="345"/>
        <end position="368"/>
    </location>
</feature>
<proteinExistence type="inferred from homology"/>
<feature type="transmembrane region" description="Helical" evidence="9">
    <location>
        <begin position="296"/>
        <end position="325"/>
    </location>
</feature>